<name>A0A5J4ZZL4_9ASTE</name>
<keyword evidence="1" id="KW-0341">Growth regulation</keyword>
<dbReference type="Proteomes" id="UP000325577">
    <property type="component" value="Linkage Group LG4"/>
</dbReference>
<sequence>MGPENQSQFQPIIISKNFTRKNSVIGHKDCLAIGTFGNNLKENTENHSVQGSLSSSHDHLPDITAEEVVELQKELTLVLHQQVLVEFISEEETEPHIPLDNFHCPSTLEDDKTNSNTAFGVSNDKDGHLQDNCSLVLNREKDIRLDHANNAIGRKSLSFLLKKMFLCRSGFTPAPSLRETLPESRMEKAIAKKNLLNRYMSKTDSEDEMLENASDGSKWVKTDSEFIVLEI</sequence>
<dbReference type="InterPro" id="IPR044683">
    <property type="entry name" value="LAZY"/>
</dbReference>
<accession>A0A5J4ZZL4</accession>
<dbReference type="PANTHER" id="PTHR34045">
    <property type="entry name" value="OS03G0406300 PROTEIN"/>
    <property type="match status" value="1"/>
</dbReference>
<evidence type="ECO:0000256" key="1">
    <source>
        <dbReference type="ARBA" id="ARBA00022604"/>
    </source>
</evidence>
<reference evidence="3 4" key="1">
    <citation type="submission" date="2019-09" db="EMBL/GenBank/DDBJ databases">
        <title>A chromosome-level genome assembly of the Chinese tupelo Nyssa sinensis.</title>
        <authorList>
            <person name="Yang X."/>
            <person name="Kang M."/>
            <person name="Yang Y."/>
            <person name="Xiong H."/>
            <person name="Wang M."/>
            <person name="Zhang Z."/>
            <person name="Wang Z."/>
            <person name="Wu H."/>
            <person name="Ma T."/>
            <person name="Liu J."/>
            <person name="Xi Z."/>
        </authorList>
    </citation>
    <scope>NUCLEOTIDE SEQUENCE [LARGE SCALE GENOMIC DNA]</scope>
    <source>
        <strain evidence="3">J267</strain>
        <tissue evidence="3">Leaf</tissue>
    </source>
</reference>
<evidence type="ECO:0000313" key="4">
    <source>
        <dbReference type="Proteomes" id="UP000325577"/>
    </source>
</evidence>
<keyword evidence="4" id="KW-1185">Reference proteome</keyword>
<dbReference type="GO" id="GO:0009630">
    <property type="term" value="P:gravitropism"/>
    <property type="evidence" value="ECO:0007669"/>
    <property type="project" value="InterPro"/>
</dbReference>
<evidence type="ECO:0000313" key="3">
    <source>
        <dbReference type="EMBL" id="KAA8523344.1"/>
    </source>
</evidence>
<dbReference type="OrthoDB" id="1729737at2759"/>
<dbReference type="EMBL" id="CM018047">
    <property type="protein sequence ID" value="KAA8523344.1"/>
    <property type="molecule type" value="Genomic_DNA"/>
</dbReference>
<gene>
    <name evidence="3" type="ORF">F0562_009767</name>
</gene>
<dbReference type="GO" id="GO:0040008">
    <property type="term" value="P:regulation of growth"/>
    <property type="evidence" value="ECO:0007669"/>
    <property type="project" value="InterPro"/>
</dbReference>
<proteinExistence type="inferred from homology"/>
<evidence type="ECO:0000256" key="2">
    <source>
        <dbReference type="ARBA" id="ARBA00024198"/>
    </source>
</evidence>
<organism evidence="3 4">
    <name type="scientific">Nyssa sinensis</name>
    <dbReference type="NCBI Taxonomy" id="561372"/>
    <lineage>
        <taxon>Eukaryota</taxon>
        <taxon>Viridiplantae</taxon>
        <taxon>Streptophyta</taxon>
        <taxon>Embryophyta</taxon>
        <taxon>Tracheophyta</taxon>
        <taxon>Spermatophyta</taxon>
        <taxon>Magnoliopsida</taxon>
        <taxon>eudicotyledons</taxon>
        <taxon>Gunneridae</taxon>
        <taxon>Pentapetalae</taxon>
        <taxon>asterids</taxon>
        <taxon>Cornales</taxon>
        <taxon>Nyssaceae</taxon>
        <taxon>Nyssa</taxon>
    </lineage>
</organism>
<dbReference type="AlphaFoldDB" id="A0A5J4ZZL4"/>
<dbReference type="PANTHER" id="PTHR34045:SF11">
    <property type="entry name" value="PH DOMAIN-CONTAINING PROTEIN"/>
    <property type="match status" value="1"/>
</dbReference>
<comment type="similarity">
    <text evidence="2">Belongs to the LAZY family.</text>
</comment>
<protein>
    <submittedName>
        <fullName evidence="3">Uncharacterized protein</fullName>
    </submittedName>
</protein>